<accession>A0ABZ0PNP0</accession>
<dbReference type="PANTHER" id="PTHR42928:SF5">
    <property type="entry name" value="BLR1237 PROTEIN"/>
    <property type="match status" value="1"/>
</dbReference>
<dbReference type="Gene3D" id="3.40.190.10">
    <property type="entry name" value="Periplasmic binding protein-like II"/>
    <property type="match status" value="1"/>
</dbReference>
<evidence type="ECO:0000313" key="4">
    <source>
        <dbReference type="Proteomes" id="UP001305521"/>
    </source>
</evidence>
<organism evidence="3 4">
    <name type="scientific">Sediminicoccus rosea</name>
    <dbReference type="NCBI Taxonomy" id="1225128"/>
    <lineage>
        <taxon>Bacteria</taxon>
        <taxon>Pseudomonadati</taxon>
        <taxon>Pseudomonadota</taxon>
        <taxon>Alphaproteobacteria</taxon>
        <taxon>Acetobacterales</taxon>
        <taxon>Roseomonadaceae</taxon>
        <taxon>Sediminicoccus</taxon>
    </lineage>
</organism>
<dbReference type="SUPFAM" id="SSF53850">
    <property type="entry name" value="Periplasmic binding protein-like II"/>
    <property type="match status" value="1"/>
</dbReference>
<dbReference type="PIRSF" id="PIRSF017082">
    <property type="entry name" value="YflP"/>
    <property type="match status" value="1"/>
</dbReference>
<comment type="similarity">
    <text evidence="1">Belongs to the UPF0065 (bug) family.</text>
</comment>
<name>A0ABZ0PNP0_9PROT</name>
<proteinExistence type="inferred from homology"/>
<keyword evidence="2" id="KW-0732">Signal</keyword>
<protein>
    <submittedName>
        <fullName evidence="3">Tripartite tricarboxylate transporter substrate-binding protein</fullName>
    </submittedName>
</protein>
<dbReference type="PANTHER" id="PTHR42928">
    <property type="entry name" value="TRICARBOXYLATE-BINDING PROTEIN"/>
    <property type="match status" value="1"/>
</dbReference>
<dbReference type="InterPro" id="IPR042100">
    <property type="entry name" value="Bug_dom1"/>
</dbReference>
<dbReference type="InterPro" id="IPR005064">
    <property type="entry name" value="BUG"/>
</dbReference>
<evidence type="ECO:0000313" key="3">
    <source>
        <dbReference type="EMBL" id="WPB87257.1"/>
    </source>
</evidence>
<evidence type="ECO:0000256" key="1">
    <source>
        <dbReference type="ARBA" id="ARBA00006987"/>
    </source>
</evidence>
<gene>
    <name evidence="3" type="ORF">R9Z33_10325</name>
</gene>
<dbReference type="EMBL" id="CP137852">
    <property type="protein sequence ID" value="WPB87257.1"/>
    <property type="molecule type" value="Genomic_DNA"/>
</dbReference>
<dbReference type="Gene3D" id="3.40.190.150">
    <property type="entry name" value="Bordetella uptake gene, domain 1"/>
    <property type="match status" value="1"/>
</dbReference>
<dbReference type="Proteomes" id="UP001305521">
    <property type="component" value="Chromosome"/>
</dbReference>
<reference evidence="3 4" key="1">
    <citation type="submission" date="2023-11" db="EMBL/GenBank/DDBJ databases">
        <title>Arctic aerobic anoxygenic photoheterotroph Sediminicoccus rosea KRV36 adapts its photosynthesis to long days of polar summer.</title>
        <authorList>
            <person name="Tomasch J."/>
            <person name="Kopejtka K."/>
            <person name="Bily T."/>
            <person name="Gardiner A.T."/>
            <person name="Gardian Z."/>
            <person name="Shivaramu S."/>
            <person name="Koblizek M."/>
            <person name="Engelhardt F."/>
            <person name="Kaftan D."/>
        </authorList>
    </citation>
    <scope>NUCLEOTIDE SEQUENCE [LARGE SCALE GENOMIC DNA]</scope>
    <source>
        <strain evidence="3 4">R-30</strain>
    </source>
</reference>
<dbReference type="Pfam" id="PF03401">
    <property type="entry name" value="TctC"/>
    <property type="match status" value="1"/>
</dbReference>
<keyword evidence="4" id="KW-1185">Reference proteome</keyword>
<feature type="chain" id="PRO_5045584740" evidence="2">
    <location>
        <begin position="24"/>
        <end position="319"/>
    </location>
</feature>
<feature type="signal peptide" evidence="2">
    <location>
        <begin position="1"/>
        <end position="23"/>
    </location>
</feature>
<dbReference type="RefSeq" id="WP_318651210.1">
    <property type="nucleotide sequence ID" value="NZ_CP137852.1"/>
</dbReference>
<sequence>MSINRRTLLLAGATLASAGSAGAQSLQNRPVRIVIPFPPGAAMDVVARMIVTPLAEALGQAVVIETRPGAGSTIGTAAVATAAPDGHTILFTSAAIASAPAVMPQLSFDPLRDFAPLSLLGHVPLVLTTGPQNDITSMAALLAAARARPGAITYATPGNGTPIHLAMELLQREAGIRLVHVPYRGTPVPDLIAGRVDLHLDSAHAAIARGRQGQVRLLGISTPRRLPTLPELPAIAETVPGYDASTWFAFFAPARVPAPILAQLSAALVDVTSRPALRTAMAEQGVEVQATGPEALARLLQADTERLGAIARAVGAKLD</sequence>
<evidence type="ECO:0000256" key="2">
    <source>
        <dbReference type="SAM" id="SignalP"/>
    </source>
</evidence>